<reference evidence="3 4" key="1">
    <citation type="submission" date="2022-07" db="EMBL/GenBank/DDBJ databases">
        <title>Methylomonas rivi sp. nov., Methylomonas rosea sp. nov., Methylomonas aureus sp. nov. and Methylomonas subterranea sp. nov., four novel methanotrophs isolated from a freshwater creek and the deep terrestrial subsurface.</title>
        <authorList>
            <person name="Abin C."/>
            <person name="Sankaranarayanan K."/>
            <person name="Garner C."/>
            <person name="Sindelar R."/>
            <person name="Kotary K."/>
            <person name="Garner R."/>
            <person name="Barclay S."/>
            <person name="Lawson P."/>
            <person name="Krumholz L."/>
        </authorList>
    </citation>
    <scope>NUCLEOTIDE SEQUENCE [LARGE SCALE GENOMIC DNA]</scope>
    <source>
        <strain evidence="3 4">WSC-6</strain>
    </source>
</reference>
<keyword evidence="1" id="KW-0328">Glycosyltransferase</keyword>
<dbReference type="PANTHER" id="PTHR34136:SF1">
    <property type="entry name" value="UDP-N-ACETYL-D-MANNOSAMINURONIC ACID TRANSFERASE"/>
    <property type="match status" value="1"/>
</dbReference>
<feature type="non-terminal residue" evidence="3">
    <location>
        <position position="1"/>
    </location>
</feature>
<dbReference type="Pfam" id="PF03808">
    <property type="entry name" value="Glyco_tran_WecG"/>
    <property type="match status" value="1"/>
</dbReference>
<protein>
    <submittedName>
        <fullName evidence="3">WecB/TagA/CpsF family glycosyltransferase</fullName>
    </submittedName>
</protein>
<evidence type="ECO:0000256" key="1">
    <source>
        <dbReference type="ARBA" id="ARBA00022676"/>
    </source>
</evidence>
<dbReference type="NCBIfam" id="TIGR00696">
    <property type="entry name" value="wecG_tagA_cpsF"/>
    <property type="match status" value="1"/>
</dbReference>
<proteinExistence type="predicted"/>
<dbReference type="RefSeq" id="WP_256616960.1">
    <property type="nucleotide sequence ID" value="NZ_JANIBK010000175.1"/>
</dbReference>
<name>A0ABT1U9J7_9GAMM</name>
<organism evidence="3 4">
    <name type="scientific">Methylomonas rivi</name>
    <dbReference type="NCBI Taxonomy" id="2952226"/>
    <lineage>
        <taxon>Bacteria</taxon>
        <taxon>Pseudomonadati</taxon>
        <taxon>Pseudomonadota</taxon>
        <taxon>Gammaproteobacteria</taxon>
        <taxon>Methylococcales</taxon>
        <taxon>Methylococcaceae</taxon>
        <taxon>Methylomonas</taxon>
    </lineage>
</organism>
<dbReference type="EMBL" id="JANIBK010000175">
    <property type="protein sequence ID" value="MCQ8130537.1"/>
    <property type="molecule type" value="Genomic_DNA"/>
</dbReference>
<gene>
    <name evidence="3" type="ORF">NP596_18905</name>
</gene>
<dbReference type="PANTHER" id="PTHR34136">
    <property type="match status" value="1"/>
</dbReference>
<accession>A0ABT1U9J7</accession>
<dbReference type="InterPro" id="IPR004629">
    <property type="entry name" value="WecG_TagA_CpsF"/>
</dbReference>
<evidence type="ECO:0000313" key="3">
    <source>
        <dbReference type="EMBL" id="MCQ8130537.1"/>
    </source>
</evidence>
<sequence length="135" mass="15240">RRLVDSTPGLKIAGIRDGYFAAAQEADVVRDIRRSGAGILFIGISSPRKERFLRAHWQQLGVAVGMGVGGSFDVVSGALRRAPNWMQRHGLEWLFRLKQEPARLFARYARTNFCFLWLLVRARVGAKQEPDHHAN</sequence>
<dbReference type="CDD" id="cd06533">
    <property type="entry name" value="Glyco_transf_WecG_TagA"/>
    <property type="match status" value="1"/>
</dbReference>
<evidence type="ECO:0000256" key="2">
    <source>
        <dbReference type="ARBA" id="ARBA00022679"/>
    </source>
</evidence>
<comment type="caution">
    <text evidence="3">The sequence shown here is derived from an EMBL/GenBank/DDBJ whole genome shotgun (WGS) entry which is preliminary data.</text>
</comment>
<keyword evidence="2" id="KW-0808">Transferase</keyword>
<keyword evidence="4" id="KW-1185">Reference proteome</keyword>
<dbReference type="Proteomes" id="UP001524586">
    <property type="component" value="Unassembled WGS sequence"/>
</dbReference>
<evidence type="ECO:0000313" key="4">
    <source>
        <dbReference type="Proteomes" id="UP001524586"/>
    </source>
</evidence>